<evidence type="ECO:0000256" key="11">
    <source>
        <dbReference type="ARBA" id="ARBA00031642"/>
    </source>
</evidence>
<dbReference type="Gene3D" id="3.40.50.1240">
    <property type="entry name" value="Phosphoglycerate mutase-like"/>
    <property type="match status" value="1"/>
</dbReference>
<evidence type="ECO:0000256" key="1">
    <source>
        <dbReference type="ARBA" id="ARBA00004236"/>
    </source>
</evidence>
<evidence type="ECO:0000256" key="9">
    <source>
        <dbReference type="ARBA" id="ARBA00023136"/>
    </source>
</evidence>
<dbReference type="GO" id="GO:0052745">
    <property type="term" value="F:inositol phosphate phosphatase activity"/>
    <property type="evidence" value="ECO:0007669"/>
    <property type="project" value="TreeGrafter"/>
</dbReference>
<evidence type="ECO:0000256" key="2">
    <source>
        <dbReference type="ARBA" id="ARBA00008422"/>
    </source>
</evidence>
<dbReference type="GO" id="GO:0034417">
    <property type="term" value="F:bisphosphoglycerate 3-phosphatase activity"/>
    <property type="evidence" value="ECO:0007669"/>
    <property type="project" value="UniProtKB-EC"/>
</dbReference>
<evidence type="ECO:0000313" key="18">
    <source>
        <dbReference type="EMBL" id="CAG9824643.1"/>
    </source>
</evidence>
<evidence type="ECO:0000256" key="5">
    <source>
        <dbReference type="ARBA" id="ARBA00018097"/>
    </source>
</evidence>
<comment type="subcellular location">
    <subcellularLocation>
        <location evidence="1">Cell membrane</location>
    </subcellularLocation>
</comment>
<feature type="signal peptide" evidence="16">
    <location>
        <begin position="1"/>
        <end position="18"/>
    </location>
</feature>
<comment type="catalytic activity">
    <reaction evidence="14">
        <text>1D-myo-inositol hexakisphosphate + H2O = 1D-myo-inositol 1,2,4,5,6-pentakisphosphate + phosphate</text>
        <dbReference type="Rhea" id="RHEA:16989"/>
        <dbReference type="ChEBI" id="CHEBI:15377"/>
        <dbReference type="ChEBI" id="CHEBI:43474"/>
        <dbReference type="ChEBI" id="CHEBI:57798"/>
        <dbReference type="ChEBI" id="CHEBI:58130"/>
        <dbReference type="EC" id="3.1.3.62"/>
    </reaction>
    <physiologicalReaction direction="left-to-right" evidence="14">
        <dbReference type="Rhea" id="RHEA:16990"/>
    </physiologicalReaction>
</comment>
<reference evidence="18" key="2">
    <citation type="submission" date="2022-10" db="EMBL/GenBank/DDBJ databases">
        <authorList>
            <consortium name="ENA_rothamsted_submissions"/>
            <consortium name="culmorum"/>
            <person name="King R."/>
        </authorList>
    </citation>
    <scope>NUCLEOTIDE SEQUENCE</scope>
</reference>
<feature type="domain" description="Reverse transcriptase" evidence="17">
    <location>
        <begin position="449"/>
        <end position="715"/>
    </location>
</feature>
<evidence type="ECO:0000256" key="15">
    <source>
        <dbReference type="ARBA" id="ARBA00043832"/>
    </source>
</evidence>
<keyword evidence="7 16" id="KW-0732">Signal</keyword>
<evidence type="ECO:0000256" key="10">
    <source>
        <dbReference type="ARBA" id="ARBA00023180"/>
    </source>
</evidence>
<evidence type="ECO:0000256" key="12">
    <source>
        <dbReference type="ARBA" id="ARBA00043668"/>
    </source>
</evidence>
<dbReference type="EC" id="3.1.3.80" evidence="3"/>
<evidence type="ECO:0000313" key="19">
    <source>
        <dbReference type="Proteomes" id="UP001153737"/>
    </source>
</evidence>
<dbReference type="Pfam" id="PF00328">
    <property type="entry name" value="His_Phos_2"/>
    <property type="match status" value="1"/>
</dbReference>
<evidence type="ECO:0000259" key="17">
    <source>
        <dbReference type="PROSITE" id="PS50878"/>
    </source>
</evidence>
<comment type="catalytic activity">
    <reaction evidence="12">
        <text>1D-myo-inositol 1,2,5,6-tetrakisphosphate + H2O = 1D-myo-inositol 1,2,6-trisphosphate + phosphate</text>
        <dbReference type="Rhea" id="RHEA:77119"/>
        <dbReference type="ChEBI" id="CHEBI:15377"/>
        <dbReference type="ChEBI" id="CHEBI:43474"/>
        <dbReference type="ChEBI" id="CHEBI:195535"/>
        <dbReference type="ChEBI" id="CHEBI:195537"/>
        <dbReference type="EC" id="3.1.3.62"/>
    </reaction>
    <physiologicalReaction direction="left-to-right" evidence="12">
        <dbReference type="Rhea" id="RHEA:77120"/>
    </physiologicalReaction>
</comment>
<evidence type="ECO:0000256" key="8">
    <source>
        <dbReference type="ARBA" id="ARBA00022801"/>
    </source>
</evidence>
<keyword evidence="19" id="KW-1185">Reference proteome</keyword>
<dbReference type="PANTHER" id="PTHR20963:SF8">
    <property type="entry name" value="MULTIPLE INOSITOL POLYPHOSPHATE PHOSPHATASE 1"/>
    <property type="match status" value="1"/>
</dbReference>
<protein>
    <recommendedName>
        <fullName evidence="5">Multiple inositol polyphosphate phosphatase 1</fullName>
        <ecNumber evidence="4">3.1.3.62</ecNumber>
        <ecNumber evidence="3">3.1.3.80</ecNumber>
    </recommendedName>
    <alternativeName>
        <fullName evidence="11">2,3-bisphosphoglycerate 3-phosphatase</fullName>
    </alternativeName>
</protein>
<evidence type="ECO:0000256" key="16">
    <source>
        <dbReference type="SAM" id="SignalP"/>
    </source>
</evidence>
<dbReference type="PANTHER" id="PTHR20963">
    <property type="entry name" value="MULTIPLE INOSITOL POLYPHOSPHATE PHOSPHATASE-RELATED"/>
    <property type="match status" value="1"/>
</dbReference>
<keyword evidence="6" id="KW-1003">Cell membrane</keyword>
<evidence type="ECO:0000256" key="3">
    <source>
        <dbReference type="ARBA" id="ARBA00012976"/>
    </source>
</evidence>
<dbReference type="EC" id="3.1.3.62" evidence="4"/>
<comment type="similarity">
    <text evidence="2">Belongs to the histidine acid phosphatase family. MINPP1 subfamily.</text>
</comment>
<dbReference type="FunFam" id="3.40.50.1240:FF:000014">
    <property type="entry name" value="Multiple inositol polyphosphate phosphatase 1"/>
    <property type="match status" value="1"/>
</dbReference>
<name>A0A9N9SII5_PHACE</name>
<gene>
    <name evidence="18" type="ORF">PHAECO_LOCUS11997</name>
</gene>
<dbReference type="PROSITE" id="PS50878">
    <property type="entry name" value="RT_POL"/>
    <property type="match status" value="1"/>
</dbReference>
<dbReference type="CDD" id="cd07061">
    <property type="entry name" value="HP_HAP_like"/>
    <property type="match status" value="1"/>
</dbReference>
<keyword evidence="10" id="KW-0325">Glycoprotein</keyword>
<dbReference type="AlphaFoldDB" id="A0A9N9SII5"/>
<sequence length="896" mass="103300">MSLNEVLLLFLFTTLTTSQNNFNNQGVGDNRNDDCCEDYCYGTDEEPYLNFATKTAYDNLNHRRSESQHLIPECTAVQFWSLIRHGTRLPDVEEIKKLRGLSRLHEEIAKNYHDRRSYPDRGRLCPKDYELFIRWRFNDSISESKANSLTSQGMEDMKQLARRFKWKYPQLFQSYDERSYNFQYSSEDRSHDSFQAYAEGLFGSDAYRIHSNTINAKDLTKPNENCPKWSENVDNNTAVTSEAERFLQNSEYMKMTRDVFRRLGFRYSLNATVIRDIYDLCRYEKAWIVQERSPWCVAFNKDQLKLLEYAEDLKYYYKFGYGNQLSNRVGCAPVKDMYERFEKTVNGNSDGTKGTFLFTSTATIQTVLTTLGIGKDFTPLTADNYHQQSKRNWRTSLLNPFAANLAAVLYECRSGEKHRVMFFLNENPVELSDCSVGLCTWSTVQQKIQNTANNCNLQDFCNGNSSAMKYFNHALLFVMFVVFKSYPDNTSESIGQPMDVQLWIPWTSIGWTALSSICPMDIHWIIHVQQFGHTLEVHWLSIRHLMDSHWTSNICPFHWKSIEYSSDIQWIPNEDPLGVALDIIASYLGNRDQRVMIGNELSGPQQIIRGVPQGTVLGPLLFLIYINDLPNVFQNKKIGTVLYADDATFGINVQRGEDPTTIQKEILESARSWFVPNQLVLNEKKTKTLVFESRITKIDDIRNEDTYTKFLGLNIDVVRLMWSTHITQLCSRLNSAIYAIKKVRQCISKSAAIMTYYSIFESTLRYGLNVWCSASQVHLHKLFLAQKYAIRSRSLHVVVHGVSSDTIGIISGVPQRSILAPTLYFLYINDRLGVTNFPIHSFADDGTLHTAFSSRIPISSQETKNSRRRQVSAVNEDFAEITAWGLNNLVDFSAYL</sequence>
<dbReference type="InterPro" id="IPR000560">
    <property type="entry name" value="His_Pase_clade-2"/>
</dbReference>
<keyword evidence="8" id="KW-0378">Hydrolase</keyword>
<evidence type="ECO:0000256" key="14">
    <source>
        <dbReference type="ARBA" id="ARBA00043691"/>
    </source>
</evidence>
<comment type="catalytic activity">
    <reaction evidence="13">
        <text>1D-myo-inositol 1,2,4,5,6-pentakisphosphate + H2O = 1D-myo-inositol 1,2,5,6-tetrakisphosphate + phosphate</text>
        <dbReference type="Rhea" id="RHEA:77115"/>
        <dbReference type="ChEBI" id="CHEBI:15377"/>
        <dbReference type="ChEBI" id="CHEBI:43474"/>
        <dbReference type="ChEBI" id="CHEBI:57798"/>
        <dbReference type="ChEBI" id="CHEBI:195535"/>
        <dbReference type="EC" id="3.1.3.62"/>
    </reaction>
    <physiologicalReaction direction="left-to-right" evidence="13">
        <dbReference type="Rhea" id="RHEA:77116"/>
    </physiologicalReaction>
</comment>
<evidence type="ECO:0000256" key="7">
    <source>
        <dbReference type="ARBA" id="ARBA00022729"/>
    </source>
</evidence>
<reference evidence="18" key="1">
    <citation type="submission" date="2022-01" db="EMBL/GenBank/DDBJ databases">
        <authorList>
            <person name="King R."/>
        </authorList>
    </citation>
    <scope>NUCLEOTIDE SEQUENCE</scope>
</reference>
<proteinExistence type="inferred from homology"/>
<organism evidence="18 19">
    <name type="scientific">Phaedon cochleariae</name>
    <name type="common">Mustard beetle</name>
    <dbReference type="NCBI Taxonomy" id="80249"/>
    <lineage>
        <taxon>Eukaryota</taxon>
        <taxon>Metazoa</taxon>
        <taxon>Ecdysozoa</taxon>
        <taxon>Arthropoda</taxon>
        <taxon>Hexapoda</taxon>
        <taxon>Insecta</taxon>
        <taxon>Pterygota</taxon>
        <taxon>Neoptera</taxon>
        <taxon>Endopterygota</taxon>
        <taxon>Coleoptera</taxon>
        <taxon>Polyphaga</taxon>
        <taxon>Cucujiformia</taxon>
        <taxon>Chrysomeloidea</taxon>
        <taxon>Chrysomelidae</taxon>
        <taxon>Chrysomelinae</taxon>
        <taxon>Chrysomelini</taxon>
        <taxon>Phaedon</taxon>
    </lineage>
</organism>
<dbReference type="GO" id="GO:0003993">
    <property type="term" value="F:acid phosphatase activity"/>
    <property type="evidence" value="ECO:0007669"/>
    <property type="project" value="TreeGrafter"/>
</dbReference>
<evidence type="ECO:0000256" key="13">
    <source>
        <dbReference type="ARBA" id="ARBA00043671"/>
    </source>
</evidence>
<comment type="catalytic activity">
    <reaction evidence="15">
        <text>(2R)-2,3-bisphosphoglycerate + H2O = (2R)-2-phosphoglycerate + phosphate</text>
        <dbReference type="Rhea" id="RHEA:27381"/>
        <dbReference type="ChEBI" id="CHEBI:15377"/>
        <dbReference type="ChEBI" id="CHEBI:43474"/>
        <dbReference type="ChEBI" id="CHEBI:58248"/>
        <dbReference type="ChEBI" id="CHEBI:58289"/>
        <dbReference type="EC" id="3.1.3.80"/>
    </reaction>
    <physiologicalReaction direction="left-to-right" evidence="15">
        <dbReference type="Rhea" id="RHEA:27382"/>
    </physiologicalReaction>
</comment>
<accession>A0A9N9SII5</accession>
<dbReference type="InterPro" id="IPR029033">
    <property type="entry name" value="His_PPase_superfam"/>
</dbReference>
<dbReference type="GO" id="GO:0005886">
    <property type="term" value="C:plasma membrane"/>
    <property type="evidence" value="ECO:0007669"/>
    <property type="project" value="UniProtKB-SubCell"/>
</dbReference>
<dbReference type="InterPro" id="IPR000477">
    <property type="entry name" value="RT_dom"/>
</dbReference>
<feature type="chain" id="PRO_5040430230" description="Multiple inositol polyphosphate phosphatase 1" evidence="16">
    <location>
        <begin position="19"/>
        <end position="896"/>
    </location>
</feature>
<dbReference type="OrthoDB" id="6509975at2759"/>
<evidence type="ECO:0000256" key="6">
    <source>
        <dbReference type="ARBA" id="ARBA00022475"/>
    </source>
</evidence>
<dbReference type="SUPFAM" id="SSF53254">
    <property type="entry name" value="Phosphoglycerate mutase-like"/>
    <property type="match status" value="1"/>
</dbReference>
<keyword evidence="9" id="KW-0472">Membrane</keyword>
<evidence type="ECO:0000256" key="4">
    <source>
        <dbReference type="ARBA" id="ARBA00013040"/>
    </source>
</evidence>
<dbReference type="Proteomes" id="UP001153737">
    <property type="component" value="Chromosome 8"/>
</dbReference>
<dbReference type="EMBL" id="OU896714">
    <property type="protein sequence ID" value="CAG9824643.1"/>
    <property type="molecule type" value="Genomic_DNA"/>
</dbReference>
<dbReference type="Pfam" id="PF00078">
    <property type="entry name" value="RVT_1"/>
    <property type="match status" value="1"/>
</dbReference>